<keyword evidence="2" id="KW-1133">Transmembrane helix</keyword>
<keyword evidence="2" id="KW-0812">Transmembrane</keyword>
<feature type="region of interest" description="Disordered" evidence="1">
    <location>
        <begin position="20"/>
        <end position="107"/>
    </location>
</feature>
<evidence type="ECO:0000313" key="3">
    <source>
        <dbReference type="EMBL" id="KIW60160.1"/>
    </source>
</evidence>
<reference evidence="3 4" key="1">
    <citation type="submission" date="2015-01" db="EMBL/GenBank/DDBJ databases">
        <title>The Genome Sequence of Exophiala xenobiotica CBS118157.</title>
        <authorList>
            <consortium name="The Broad Institute Genomics Platform"/>
            <person name="Cuomo C."/>
            <person name="de Hoog S."/>
            <person name="Gorbushina A."/>
            <person name="Stielow B."/>
            <person name="Teixiera M."/>
            <person name="Abouelleil A."/>
            <person name="Chapman S.B."/>
            <person name="Priest M."/>
            <person name="Young S.K."/>
            <person name="Wortman J."/>
            <person name="Nusbaum C."/>
            <person name="Birren B."/>
        </authorList>
    </citation>
    <scope>NUCLEOTIDE SEQUENCE [LARGE SCALE GENOMIC DNA]</scope>
    <source>
        <strain evidence="3 4">CBS 118157</strain>
    </source>
</reference>
<evidence type="ECO:0000313" key="4">
    <source>
        <dbReference type="Proteomes" id="UP000054342"/>
    </source>
</evidence>
<proteinExistence type="predicted"/>
<feature type="transmembrane region" description="Helical" evidence="2">
    <location>
        <begin position="152"/>
        <end position="175"/>
    </location>
</feature>
<dbReference type="OrthoDB" id="10601348at2759"/>
<dbReference type="EMBL" id="KN847317">
    <property type="protein sequence ID" value="KIW60160.1"/>
    <property type="molecule type" value="Genomic_DNA"/>
</dbReference>
<evidence type="ECO:0000256" key="1">
    <source>
        <dbReference type="SAM" id="MobiDB-lite"/>
    </source>
</evidence>
<keyword evidence="4" id="KW-1185">Reference proteome</keyword>
<keyword evidence="2" id="KW-0472">Membrane</keyword>
<accession>A0A0D2EZQ3</accession>
<name>A0A0D2EZQ3_9EURO</name>
<feature type="compositionally biased region" description="Low complexity" evidence="1">
    <location>
        <begin position="22"/>
        <end position="33"/>
    </location>
</feature>
<protein>
    <submittedName>
        <fullName evidence="3">Uncharacterized protein</fullName>
    </submittedName>
</protein>
<dbReference type="AlphaFoldDB" id="A0A0D2EZQ3"/>
<dbReference type="Proteomes" id="UP000054342">
    <property type="component" value="Unassembled WGS sequence"/>
</dbReference>
<feature type="compositionally biased region" description="Polar residues" evidence="1">
    <location>
        <begin position="70"/>
        <end position="92"/>
    </location>
</feature>
<evidence type="ECO:0000256" key="2">
    <source>
        <dbReference type="SAM" id="Phobius"/>
    </source>
</evidence>
<gene>
    <name evidence="3" type="ORF">PV05_00399</name>
</gene>
<feature type="compositionally biased region" description="Basic and acidic residues" evidence="1">
    <location>
        <begin position="55"/>
        <end position="69"/>
    </location>
</feature>
<organism evidence="3 4">
    <name type="scientific">Exophiala xenobiotica</name>
    <dbReference type="NCBI Taxonomy" id="348802"/>
    <lineage>
        <taxon>Eukaryota</taxon>
        <taxon>Fungi</taxon>
        <taxon>Dikarya</taxon>
        <taxon>Ascomycota</taxon>
        <taxon>Pezizomycotina</taxon>
        <taxon>Eurotiomycetes</taxon>
        <taxon>Chaetothyriomycetidae</taxon>
        <taxon>Chaetothyriales</taxon>
        <taxon>Herpotrichiellaceae</taxon>
        <taxon>Exophiala</taxon>
    </lineage>
</organism>
<sequence length="180" mass="20131">MTRILYARGFHVSAFRDRYPRNSLPSQLNLSLSKTDDEAQSHEMDSNSRPPSYRSRREREDNIESRAAESTHNATMRNASTNTEPTVSTGTSDALAGRTAAPATQTPNKEDVDLNVAEYILGVAFILAMAELRDNGTIDLDKRRWGMLYFQWLWFLDIVAPFISAAAAVVVYIGLEASKK</sequence>
<dbReference type="HOGENOM" id="CLU_1496226_0_0_1"/>
<dbReference type="RefSeq" id="XP_013320744.1">
    <property type="nucleotide sequence ID" value="XM_013465290.1"/>
</dbReference>
<dbReference type="GeneID" id="25322307"/>
<feature type="compositionally biased region" description="Basic and acidic residues" evidence="1">
    <location>
        <begin position="34"/>
        <end position="46"/>
    </location>
</feature>